<dbReference type="AlphaFoldDB" id="A0A8S1LKK3"/>
<dbReference type="Pfam" id="PF04157">
    <property type="entry name" value="EAP30"/>
    <property type="match status" value="1"/>
</dbReference>
<comment type="caution">
    <text evidence="1">The sequence shown here is derived from an EMBL/GenBank/DDBJ whole genome shotgun (WGS) entry which is preliminary data.</text>
</comment>
<gene>
    <name evidence="1" type="ORF">PSON_ATCC_30995.1.T0220111</name>
</gene>
<dbReference type="EMBL" id="CAJJDN010000022">
    <property type="protein sequence ID" value="CAD8066831.1"/>
    <property type="molecule type" value="Genomic_DNA"/>
</dbReference>
<dbReference type="InterPro" id="IPR040608">
    <property type="entry name" value="Snf8/Vps36"/>
</dbReference>
<dbReference type="InterPro" id="IPR016689">
    <property type="entry name" value="ESCRT-2_cplx_Snf8"/>
</dbReference>
<protein>
    <recommendedName>
        <fullName evidence="3">Vacuolar-sorting protein SNF8</fullName>
    </recommendedName>
</protein>
<dbReference type="GO" id="GO:0043328">
    <property type="term" value="P:protein transport to vacuole involved in ubiquitin-dependent protein catabolic process via the multivesicular body sorting pathway"/>
    <property type="evidence" value="ECO:0007669"/>
    <property type="project" value="TreeGrafter"/>
</dbReference>
<dbReference type="OrthoDB" id="283883at2759"/>
<sequence>MSMYTGKKDLNKIKQNQKSKLENLQKCQVKQVEQLTSIYDVFQKNLHQFAGKYRDEISKNPDFREKFYELCDKMDVNPMISKKTMWSDLGFGDFYNELAMRILDICAKKYSIYGGITKITDIIDEFRRVYEMKVSKSDIERAINTVSSLGGCHIHNKYVYTVPLEMSPDFNLLLEVAEEERFVNEKIMQEKKGWTKERFYQKIQVLQREGLVWADKKTQTNMVDYYFPSLLNSYFDPLRSQMILQQLKQ</sequence>
<reference evidence="1" key="1">
    <citation type="submission" date="2021-01" db="EMBL/GenBank/DDBJ databases">
        <authorList>
            <consortium name="Genoscope - CEA"/>
            <person name="William W."/>
        </authorList>
    </citation>
    <scope>NUCLEOTIDE SEQUENCE</scope>
</reference>
<dbReference type="PANTHER" id="PTHR12806">
    <property type="entry name" value="EAP30 SUBUNIT OF ELL COMPLEX"/>
    <property type="match status" value="1"/>
</dbReference>
<evidence type="ECO:0000313" key="2">
    <source>
        <dbReference type="Proteomes" id="UP000692954"/>
    </source>
</evidence>
<evidence type="ECO:0008006" key="3">
    <source>
        <dbReference type="Google" id="ProtNLM"/>
    </source>
</evidence>
<name>A0A8S1LKK3_9CILI</name>
<keyword evidence="2" id="KW-1185">Reference proteome</keyword>
<dbReference type="PANTHER" id="PTHR12806:SF0">
    <property type="entry name" value="VACUOLAR-SORTING PROTEIN SNF8"/>
    <property type="match status" value="1"/>
</dbReference>
<accession>A0A8S1LKK3</accession>
<evidence type="ECO:0000313" key="1">
    <source>
        <dbReference type="EMBL" id="CAD8066831.1"/>
    </source>
</evidence>
<dbReference type="Proteomes" id="UP000692954">
    <property type="component" value="Unassembled WGS sequence"/>
</dbReference>
<dbReference type="GO" id="GO:0000814">
    <property type="term" value="C:ESCRT II complex"/>
    <property type="evidence" value="ECO:0007669"/>
    <property type="project" value="InterPro"/>
</dbReference>
<proteinExistence type="predicted"/>
<organism evidence="1 2">
    <name type="scientific">Paramecium sonneborni</name>
    <dbReference type="NCBI Taxonomy" id="65129"/>
    <lineage>
        <taxon>Eukaryota</taxon>
        <taxon>Sar</taxon>
        <taxon>Alveolata</taxon>
        <taxon>Ciliophora</taxon>
        <taxon>Intramacronucleata</taxon>
        <taxon>Oligohymenophorea</taxon>
        <taxon>Peniculida</taxon>
        <taxon>Parameciidae</taxon>
        <taxon>Paramecium</taxon>
    </lineage>
</organism>